<protein>
    <submittedName>
        <fullName evidence="2">Uncharacterized protein</fullName>
    </submittedName>
</protein>
<reference evidence="2" key="1">
    <citation type="submission" date="2022-01" db="EMBL/GenBank/DDBJ databases">
        <authorList>
            <person name="King R."/>
        </authorList>
    </citation>
    <scope>NUCLEOTIDE SEQUENCE</scope>
</reference>
<keyword evidence="3" id="KW-1185">Reference proteome</keyword>
<dbReference type="EMBL" id="OV651829">
    <property type="protein sequence ID" value="CAH1104407.1"/>
    <property type="molecule type" value="Genomic_DNA"/>
</dbReference>
<dbReference type="AlphaFoldDB" id="A0A9P0GCD7"/>
<feature type="region of interest" description="Disordered" evidence="1">
    <location>
        <begin position="1"/>
        <end position="31"/>
    </location>
</feature>
<accession>A0A9P0GCD7</accession>
<feature type="compositionally biased region" description="Basic and acidic residues" evidence="1">
    <location>
        <begin position="12"/>
        <end position="31"/>
    </location>
</feature>
<evidence type="ECO:0000256" key="1">
    <source>
        <dbReference type="SAM" id="MobiDB-lite"/>
    </source>
</evidence>
<evidence type="ECO:0000313" key="3">
    <source>
        <dbReference type="Proteomes" id="UP001153636"/>
    </source>
</evidence>
<sequence>MMMLTKIMEQNEETKKKMEEQSIKMEEQSKKVEEQIDKIKEELWEKLEAKMENHVEKINKKQERLYKKIDTQESKIEQMDRIIISTNRELREVEETVKNGIQVNLCILEEENLKTEKVTEAIRRKNTTDRRRLEEKRK</sequence>
<organism evidence="2 3">
    <name type="scientific">Psylliodes chrysocephalus</name>
    <dbReference type="NCBI Taxonomy" id="3402493"/>
    <lineage>
        <taxon>Eukaryota</taxon>
        <taxon>Metazoa</taxon>
        <taxon>Ecdysozoa</taxon>
        <taxon>Arthropoda</taxon>
        <taxon>Hexapoda</taxon>
        <taxon>Insecta</taxon>
        <taxon>Pterygota</taxon>
        <taxon>Neoptera</taxon>
        <taxon>Endopterygota</taxon>
        <taxon>Coleoptera</taxon>
        <taxon>Polyphaga</taxon>
        <taxon>Cucujiformia</taxon>
        <taxon>Chrysomeloidea</taxon>
        <taxon>Chrysomelidae</taxon>
        <taxon>Galerucinae</taxon>
        <taxon>Alticini</taxon>
        <taxon>Psylliodes</taxon>
    </lineage>
</organism>
<dbReference type="Proteomes" id="UP001153636">
    <property type="component" value="Chromosome 17"/>
</dbReference>
<name>A0A9P0GCD7_9CUCU</name>
<proteinExistence type="predicted"/>
<gene>
    <name evidence="2" type="ORF">PSYICH_LOCUS5429</name>
</gene>
<evidence type="ECO:0000313" key="2">
    <source>
        <dbReference type="EMBL" id="CAH1104407.1"/>
    </source>
</evidence>